<comment type="caution">
    <text evidence="2">The sequence shown here is derived from an EMBL/GenBank/DDBJ whole genome shotgun (WGS) entry which is preliminary data.</text>
</comment>
<dbReference type="Pfam" id="PF00903">
    <property type="entry name" value="Glyoxalase"/>
    <property type="match status" value="1"/>
</dbReference>
<dbReference type="InterPro" id="IPR004360">
    <property type="entry name" value="Glyas_Fos-R_dOase_dom"/>
</dbReference>
<feature type="domain" description="VOC" evidence="1">
    <location>
        <begin position="1"/>
        <end position="117"/>
    </location>
</feature>
<organism evidence="2 3">
    <name type="scientific">Noviluteimonas lactosilytica</name>
    <dbReference type="NCBI Taxonomy" id="2888523"/>
    <lineage>
        <taxon>Bacteria</taxon>
        <taxon>Pseudomonadati</taxon>
        <taxon>Pseudomonadota</taxon>
        <taxon>Gammaproteobacteria</taxon>
        <taxon>Lysobacterales</taxon>
        <taxon>Lysobacteraceae</taxon>
        <taxon>Noviluteimonas</taxon>
    </lineage>
</organism>
<dbReference type="PROSITE" id="PS51819">
    <property type="entry name" value="VOC"/>
    <property type="match status" value="1"/>
</dbReference>
<dbReference type="InterPro" id="IPR037523">
    <property type="entry name" value="VOC_core"/>
</dbReference>
<proteinExistence type="predicted"/>
<keyword evidence="3" id="KW-1185">Reference proteome</keyword>
<sequence length="127" mass="14159">MATLMPMLNVPDIRASVAWYTGIAFTVVDTADDDGEMTWAMLAYGDDARVMFNCGGRASDAPRRDADLYLEVEGVDALFAKLPPGVVLFEGPHDTFYGMREFIIRDNNGFWLTFGEQIARAIDRKRG</sequence>
<dbReference type="Gene3D" id="3.10.180.10">
    <property type="entry name" value="2,3-Dihydroxybiphenyl 1,2-Dioxygenase, domain 1"/>
    <property type="match status" value="1"/>
</dbReference>
<gene>
    <name evidence="2" type="ORF">LK996_10685</name>
</gene>
<evidence type="ECO:0000259" key="1">
    <source>
        <dbReference type="PROSITE" id="PS51819"/>
    </source>
</evidence>
<name>A0ABS8JJ94_9GAMM</name>
<accession>A0ABS8JJ94</accession>
<dbReference type="InterPro" id="IPR029068">
    <property type="entry name" value="Glyas_Bleomycin-R_OHBP_Dase"/>
</dbReference>
<protein>
    <recommendedName>
        <fullName evidence="1">VOC domain-containing protein</fullName>
    </recommendedName>
</protein>
<dbReference type="EMBL" id="JAJGAK010000002">
    <property type="protein sequence ID" value="MCC8363538.1"/>
    <property type="molecule type" value="Genomic_DNA"/>
</dbReference>
<dbReference type="SUPFAM" id="SSF54593">
    <property type="entry name" value="Glyoxalase/Bleomycin resistance protein/Dihydroxybiphenyl dioxygenase"/>
    <property type="match status" value="1"/>
</dbReference>
<reference evidence="2" key="1">
    <citation type="submission" date="2021-10" db="EMBL/GenBank/DDBJ databases">
        <authorList>
            <person name="Lyu M."/>
            <person name="Wang X."/>
            <person name="Meng X."/>
            <person name="Xu K."/>
        </authorList>
    </citation>
    <scope>NUCLEOTIDE SEQUENCE</scope>
    <source>
        <strain evidence="2">A6</strain>
    </source>
</reference>
<dbReference type="RefSeq" id="WP_230527155.1">
    <property type="nucleotide sequence ID" value="NZ_JAJGAK010000002.1"/>
</dbReference>
<evidence type="ECO:0000313" key="2">
    <source>
        <dbReference type="EMBL" id="MCC8363538.1"/>
    </source>
</evidence>
<dbReference type="Proteomes" id="UP001165293">
    <property type="component" value="Unassembled WGS sequence"/>
</dbReference>
<evidence type="ECO:0000313" key="3">
    <source>
        <dbReference type="Proteomes" id="UP001165293"/>
    </source>
</evidence>